<feature type="region of interest" description="Disordered" evidence="8">
    <location>
        <begin position="569"/>
        <end position="594"/>
    </location>
</feature>
<keyword evidence="4" id="KW-0862">Zinc</keyword>
<keyword evidence="12" id="KW-1185">Reference proteome</keyword>
<organism evidence="11 12">
    <name type="scientific">Pseudolycoriella hygida</name>
    <dbReference type="NCBI Taxonomy" id="35572"/>
    <lineage>
        <taxon>Eukaryota</taxon>
        <taxon>Metazoa</taxon>
        <taxon>Ecdysozoa</taxon>
        <taxon>Arthropoda</taxon>
        <taxon>Hexapoda</taxon>
        <taxon>Insecta</taxon>
        <taxon>Pterygota</taxon>
        <taxon>Neoptera</taxon>
        <taxon>Endopterygota</taxon>
        <taxon>Diptera</taxon>
        <taxon>Nematocera</taxon>
        <taxon>Sciaroidea</taxon>
        <taxon>Sciaridae</taxon>
        <taxon>Pseudolycoriella</taxon>
    </lineage>
</organism>
<feature type="region of interest" description="Disordered" evidence="8">
    <location>
        <begin position="762"/>
        <end position="1085"/>
    </location>
</feature>
<dbReference type="InterPro" id="IPR001965">
    <property type="entry name" value="Znf_PHD"/>
</dbReference>
<dbReference type="PANTHER" id="PTHR46452">
    <property type="entry name" value="TRANSCRIPTION INITIATION FACTOR TFIID SUBUNIT 3"/>
    <property type="match status" value="1"/>
</dbReference>
<evidence type="ECO:0000313" key="11">
    <source>
        <dbReference type="EMBL" id="KAJ6635527.1"/>
    </source>
</evidence>
<feature type="compositionally biased region" description="Basic and acidic residues" evidence="8">
    <location>
        <begin position="910"/>
        <end position="936"/>
    </location>
</feature>
<gene>
    <name evidence="11" type="primary">TAF3_0</name>
    <name evidence="11" type="ORF">Bhyg_14113</name>
</gene>
<feature type="compositionally biased region" description="Polar residues" evidence="8">
    <location>
        <begin position="1181"/>
        <end position="1197"/>
    </location>
</feature>
<dbReference type="InterPro" id="IPR009072">
    <property type="entry name" value="Histone-fold"/>
</dbReference>
<evidence type="ECO:0000259" key="9">
    <source>
        <dbReference type="SMART" id="SM00249"/>
    </source>
</evidence>
<comment type="caution">
    <text evidence="11">The sequence shown here is derived from an EMBL/GenBank/DDBJ whole genome shotgun (WGS) entry which is preliminary data.</text>
</comment>
<dbReference type="Gene3D" id="1.10.20.10">
    <property type="entry name" value="Histone, subunit A"/>
    <property type="match status" value="1"/>
</dbReference>
<keyword evidence="7" id="KW-0539">Nucleus</keyword>
<dbReference type="Pfam" id="PF00628">
    <property type="entry name" value="PHD"/>
    <property type="match status" value="1"/>
</dbReference>
<dbReference type="GO" id="GO:0005669">
    <property type="term" value="C:transcription factor TFIID complex"/>
    <property type="evidence" value="ECO:0007669"/>
    <property type="project" value="TreeGrafter"/>
</dbReference>
<keyword evidence="6" id="KW-0804">Transcription</keyword>
<evidence type="ECO:0000259" key="10">
    <source>
        <dbReference type="SMART" id="SM00576"/>
    </source>
</evidence>
<feature type="compositionally biased region" description="Basic and acidic residues" evidence="8">
    <location>
        <begin position="1161"/>
        <end position="1178"/>
    </location>
</feature>
<dbReference type="SMART" id="SM00249">
    <property type="entry name" value="PHD"/>
    <property type="match status" value="1"/>
</dbReference>
<evidence type="ECO:0000256" key="4">
    <source>
        <dbReference type="ARBA" id="ARBA00022833"/>
    </source>
</evidence>
<comment type="subcellular location">
    <subcellularLocation>
        <location evidence="1">Nucleus</location>
    </subcellularLocation>
</comment>
<dbReference type="InterPro" id="IPR006565">
    <property type="entry name" value="BTP"/>
</dbReference>
<feature type="compositionally biased region" description="Polar residues" evidence="8">
    <location>
        <begin position="832"/>
        <end position="860"/>
    </location>
</feature>
<keyword evidence="5" id="KW-0805">Transcription regulation</keyword>
<name>A0A9Q0MSJ7_9DIPT</name>
<feature type="compositionally biased region" description="Basic and acidic residues" evidence="8">
    <location>
        <begin position="570"/>
        <end position="579"/>
    </location>
</feature>
<feature type="compositionally biased region" description="Basic residues" evidence="8">
    <location>
        <begin position="580"/>
        <end position="594"/>
    </location>
</feature>
<feature type="compositionally biased region" description="Basic and acidic residues" evidence="8">
    <location>
        <begin position="249"/>
        <end position="263"/>
    </location>
</feature>
<dbReference type="Proteomes" id="UP001151699">
    <property type="component" value="Chromosome C"/>
</dbReference>
<feature type="compositionally biased region" description="Basic residues" evidence="8">
    <location>
        <begin position="889"/>
        <end position="909"/>
    </location>
</feature>
<feature type="compositionally biased region" description="Polar residues" evidence="8">
    <location>
        <begin position="239"/>
        <end position="248"/>
    </location>
</feature>
<feature type="compositionally biased region" description="Polar residues" evidence="8">
    <location>
        <begin position="772"/>
        <end position="793"/>
    </location>
</feature>
<keyword evidence="3" id="KW-0863">Zinc-finger</keyword>
<evidence type="ECO:0000256" key="5">
    <source>
        <dbReference type="ARBA" id="ARBA00023015"/>
    </source>
</evidence>
<feature type="region of interest" description="Disordered" evidence="8">
    <location>
        <begin position="1229"/>
        <end position="1282"/>
    </location>
</feature>
<dbReference type="CDD" id="cd15522">
    <property type="entry name" value="PHD_TAF3"/>
    <property type="match status" value="1"/>
</dbReference>
<dbReference type="GO" id="GO:0046982">
    <property type="term" value="F:protein heterodimerization activity"/>
    <property type="evidence" value="ECO:0007669"/>
    <property type="project" value="InterPro"/>
</dbReference>
<evidence type="ECO:0000256" key="6">
    <source>
        <dbReference type="ARBA" id="ARBA00023163"/>
    </source>
</evidence>
<dbReference type="GO" id="GO:0002039">
    <property type="term" value="F:p53 binding"/>
    <property type="evidence" value="ECO:0007669"/>
    <property type="project" value="TreeGrafter"/>
</dbReference>
<feature type="compositionally biased region" description="Polar residues" evidence="8">
    <location>
        <begin position="957"/>
        <end position="968"/>
    </location>
</feature>
<dbReference type="Gene3D" id="3.30.40.10">
    <property type="entry name" value="Zinc/RING finger domain, C3HC4 (zinc finger)"/>
    <property type="match status" value="1"/>
</dbReference>
<dbReference type="PANTHER" id="PTHR46452:SF1">
    <property type="entry name" value="TRANSCRIPTION INITIATION FACTOR TFIID SUBUNIT 3"/>
    <property type="match status" value="1"/>
</dbReference>
<accession>A0A9Q0MSJ7</accession>
<feature type="region of interest" description="Disordered" evidence="8">
    <location>
        <begin position="1103"/>
        <end position="1208"/>
    </location>
</feature>
<evidence type="ECO:0000256" key="3">
    <source>
        <dbReference type="ARBA" id="ARBA00022771"/>
    </source>
</evidence>
<dbReference type="Pfam" id="PF07524">
    <property type="entry name" value="Bromo_TP"/>
    <property type="match status" value="1"/>
</dbReference>
<feature type="compositionally biased region" description="Basic residues" evidence="8">
    <location>
        <begin position="937"/>
        <end position="946"/>
    </location>
</feature>
<dbReference type="InterPro" id="IPR011011">
    <property type="entry name" value="Znf_FYVE_PHD"/>
</dbReference>
<feature type="compositionally biased region" description="Polar residues" evidence="8">
    <location>
        <begin position="1229"/>
        <end position="1242"/>
    </location>
</feature>
<evidence type="ECO:0000256" key="1">
    <source>
        <dbReference type="ARBA" id="ARBA00004123"/>
    </source>
</evidence>
<dbReference type="CDD" id="cd22916">
    <property type="entry name" value="HFD_TAF3"/>
    <property type="match status" value="1"/>
</dbReference>
<protein>
    <submittedName>
        <fullName evidence="11">Transcription initiation factor TFIID subunit 3</fullName>
    </submittedName>
</protein>
<feature type="compositionally biased region" description="Basic and acidic residues" evidence="8">
    <location>
        <begin position="994"/>
        <end position="1003"/>
    </location>
</feature>
<dbReference type="GO" id="GO:0008270">
    <property type="term" value="F:zinc ion binding"/>
    <property type="evidence" value="ECO:0007669"/>
    <property type="project" value="UniProtKB-KW"/>
</dbReference>
<dbReference type="GO" id="GO:0045944">
    <property type="term" value="P:positive regulation of transcription by RNA polymerase II"/>
    <property type="evidence" value="ECO:0007669"/>
    <property type="project" value="TreeGrafter"/>
</dbReference>
<feature type="region of interest" description="Disordered" evidence="8">
    <location>
        <begin position="133"/>
        <end position="160"/>
    </location>
</feature>
<feature type="compositionally biased region" description="Polar residues" evidence="8">
    <location>
        <begin position="1109"/>
        <end position="1158"/>
    </location>
</feature>
<feature type="compositionally biased region" description="Basic and acidic residues" evidence="8">
    <location>
        <begin position="1029"/>
        <end position="1038"/>
    </location>
</feature>
<proteinExistence type="predicted"/>
<feature type="compositionally biased region" description="Low complexity" evidence="8">
    <location>
        <begin position="1262"/>
        <end position="1271"/>
    </location>
</feature>
<dbReference type="SMART" id="SM00576">
    <property type="entry name" value="BTP"/>
    <property type="match status" value="1"/>
</dbReference>
<feature type="region of interest" description="Disordered" evidence="8">
    <location>
        <begin position="599"/>
        <end position="618"/>
    </location>
</feature>
<dbReference type="OrthoDB" id="436852at2759"/>
<dbReference type="SUPFAM" id="SSF57903">
    <property type="entry name" value="FYVE/PHD zinc finger"/>
    <property type="match status" value="1"/>
</dbReference>
<dbReference type="InterPro" id="IPR019787">
    <property type="entry name" value="Znf_PHD-finger"/>
</dbReference>
<reference evidence="11" key="1">
    <citation type="submission" date="2022-07" db="EMBL/GenBank/DDBJ databases">
        <authorList>
            <person name="Trinca V."/>
            <person name="Uliana J.V.C."/>
            <person name="Torres T.T."/>
            <person name="Ward R.J."/>
            <person name="Monesi N."/>
        </authorList>
    </citation>
    <scope>NUCLEOTIDE SEQUENCE</scope>
    <source>
        <strain evidence="11">HSMRA1968</strain>
        <tissue evidence="11">Whole embryos</tissue>
    </source>
</reference>
<feature type="region of interest" description="Disordered" evidence="8">
    <location>
        <begin position="239"/>
        <end position="370"/>
    </location>
</feature>
<dbReference type="InterPro" id="IPR013083">
    <property type="entry name" value="Znf_RING/FYVE/PHD"/>
</dbReference>
<sequence>MSENYTQQVLKVCVAQICQTIGWNSIQTTPLELMSDILNKYIKEIATQTHRYSELYGRTEPNLDDVALAMKDMNVNIPDLEEYVNNVDPVPCAIDVPKFPAQKENHLNFLKPGSKEVVTRPVHIHEYLPPMFPEREDEEKPQELGNGNGEPATEVASLPGDENEFSRKIDSLDHKPIRPMEAETRYTREITSVMMTTSGFISPAREGKLPDAKAPIIPVADVEKPPIKEPPSAAVGTLLSSSANSSTVKSEKIKNEKIKPDKMKAKKRGLPAAGIPEKKRKKEKALADGLQGKLAPMGPPPAKQMPTHAAPIYLPNDTPMSAVAEQQKIGKKACLPKIPRKTKVKDPNKPPKPITDGKTAKKPKKPPKNKNLVHALDQLFKVNHPTFAQPMPSNLQMDAKHERIDTTIDSTDQQNAPQLTTMQTMPEQLLPFQPSQPSPSLMFEGKLSTEPDKRKLNIIKRISSKNKEDAVKQGSLLPPHLNLPETSIFPVDDAGMSTTPMNTPMPVNMQLSVKKTPKKSTALSAKKLMKQLGTDMPLNMTVQKPGESNDPTMGLTPKQLKAAARKQMKALKEPKEPKEKKVRVKKERVKAKDKKLKEPIWPNAPTDLSMSAQPSMVPPQPIPQAIPQRKPEQLTPILHHISTQLANHLRGNLGNMGSLRGAEFMQNFAMYPWSGPGLIPGGNPLFPNFPLQPRPRLPFPLPNFEMFNAFPRLKRAPIEKPEPEPMVMPINYEMAQCNVAPLVPASLKLEDIVTATPNVQHNNYLPQPKASFPSSTSISIVPNTSSYPTTKSKPLSPEPKIDNQTIDLTDDPYDDPVSPPRKRSLSPVISPRSDNVSQMQPSKQRRISSSPRHVTNTYNLDDTRSTPDSGDDMDLSNKEKSTKVEKRKDKEHKKDKKDKEGKIKKKKDKKDKTKSKEKSEKRKEKEEKHKDKEAKLKTKKEKKERKREKELVKALCSVSNTSPIVSFASSPGSGRDSDSSIVPKLTLKLGASPRRPDTPDSHRKITIRPIRKEHTTTETDVDDNSTTQRDSDESREPSPELARFSALVTRPPKQKTPLPNESRPYTPTYPRTKRDSFSYESDEPSTHILKDDFSMLPTQHIPSPVYLSRSKTPQLQQAQSPSPMHGSSSVVAPPTINCSTDTMVASSTIQTQNRQSSYIVKKKDEDKSELHNVEHHIDATAANSMTQADSTKQTQPAPTRGRPKGSTNAAIAAAAAAALAAAAASSSSITNPTMCKSPTNITPGLVQRKMNPPKVKDDKSLKSGSAKSSKSPNDKCGPSLNVRDSDGNQVWICPACGRVDDGTPMIGCDGCDAWYHWVCVGIQVPPDANEDWYCRNLCEEVQSPKSSIL</sequence>
<feature type="domain" description="Zinc finger PHD-type" evidence="9">
    <location>
        <begin position="1292"/>
        <end position="1338"/>
    </location>
</feature>
<evidence type="ECO:0000256" key="2">
    <source>
        <dbReference type="ARBA" id="ARBA00022723"/>
    </source>
</evidence>
<dbReference type="EMBL" id="WJQU01000004">
    <property type="protein sequence ID" value="KAJ6635527.1"/>
    <property type="molecule type" value="Genomic_DNA"/>
</dbReference>
<evidence type="ECO:0000313" key="12">
    <source>
        <dbReference type="Proteomes" id="UP001151699"/>
    </source>
</evidence>
<feature type="compositionally biased region" description="Basic and acidic residues" evidence="8">
    <location>
        <begin position="875"/>
        <end position="888"/>
    </location>
</feature>
<feature type="domain" description="Bromodomain associated" evidence="10">
    <location>
        <begin position="3"/>
        <end position="79"/>
    </location>
</feature>
<evidence type="ECO:0000256" key="8">
    <source>
        <dbReference type="SAM" id="MobiDB-lite"/>
    </source>
</evidence>
<evidence type="ECO:0000256" key="7">
    <source>
        <dbReference type="ARBA" id="ARBA00023242"/>
    </source>
</evidence>
<keyword evidence="2" id="KW-0479">Metal-binding</keyword>